<dbReference type="GO" id="GO:0008233">
    <property type="term" value="F:peptidase activity"/>
    <property type="evidence" value="ECO:0007669"/>
    <property type="project" value="UniProtKB-KW"/>
</dbReference>
<dbReference type="KEGG" id="nbe:Back2_01990"/>
<dbReference type="SMART" id="SM00244">
    <property type="entry name" value="PHB"/>
    <property type="match status" value="1"/>
</dbReference>
<sequence>MGIALIVVAALLLALVLTSIRQVPQAKVGVVTMFGKYRRVMNPGLNFKVPVIEKVNSYVPVQNQTAQLEFVAITIDQASVKFATTIIFTVKDHSAETMQKVAFLFINASSFQTAMTAQVEAAVRSLVATKQQSEVLGLRGEIINHAKETLDEQLESWGYLLVDLAINDIQFDAEVMASMSRVVAAKNSVIAAENEGQALLVKRTKEAEANGAFIRIGAENEAKAAKLRGEGLAAFRTELTKGISESAADLAAAGVDPSLVAFAMWTETVVQAAKDGQGNVLFLDGSVSGMEETMKRLQGLQALQTPIVPKPSKDA</sequence>
<keyword evidence="2" id="KW-0378">Hydrolase</keyword>
<keyword evidence="3" id="KW-1185">Reference proteome</keyword>
<evidence type="ECO:0000313" key="3">
    <source>
        <dbReference type="Proteomes" id="UP000271573"/>
    </source>
</evidence>
<dbReference type="InterPro" id="IPR036013">
    <property type="entry name" value="Band_7/SPFH_dom_sf"/>
</dbReference>
<dbReference type="SUPFAM" id="SSF117892">
    <property type="entry name" value="Band 7/SPFH domain"/>
    <property type="match status" value="1"/>
</dbReference>
<dbReference type="InterPro" id="IPR050710">
    <property type="entry name" value="Band7/mec-2_domain"/>
</dbReference>
<reference evidence="2 3" key="1">
    <citation type="submission" date="2018-11" db="EMBL/GenBank/DDBJ databases">
        <title>Complete genome sequence of Nocardioides baekrokdamisoli strain KCTC 39748.</title>
        <authorList>
            <person name="Kang S.W."/>
            <person name="Lee K.C."/>
            <person name="Kim K.K."/>
            <person name="Kim J.S."/>
            <person name="Kim D.S."/>
            <person name="Ko S.H."/>
            <person name="Yang S.H."/>
            <person name="Shin Y.K."/>
            <person name="Lee J.S."/>
        </authorList>
    </citation>
    <scope>NUCLEOTIDE SEQUENCE [LARGE SCALE GENOMIC DNA]</scope>
    <source>
        <strain evidence="2 3">KCTC 39748</strain>
    </source>
</reference>
<evidence type="ECO:0000313" key="2">
    <source>
        <dbReference type="EMBL" id="BBH15912.1"/>
    </source>
</evidence>
<dbReference type="Gene3D" id="3.30.479.30">
    <property type="entry name" value="Band 7 domain"/>
    <property type="match status" value="1"/>
</dbReference>
<gene>
    <name evidence="2" type="ORF">Back2_01990</name>
</gene>
<dbReference type="PANTHER" id="PTHR43327:SF10">
    <property type="entry name" value="STOMATIN-LIKE PROTEIN 2, MITOCHONDRIAL"/>
    <property type="match status" value="1"/>
</dbReference>
<dbReference type="RefSeq" id="WP_197715219.1">
    <property type="nucleotide sequence ID" value="NZ_AP019307.1"/>
</dbReference>
<proteinExistence type="predicted"/>
<feature type="domain" description="Band 7" evidence="1">
    <location>
        <begin position="18"/>
        <end position="183"/>
    </location>
</feature>
<dbReference type="AlphaFoldDB" id="A0A3G9IC38"/>
<name>A0A3G9IC38_9ACTN</name>
<dbReference type="Pfam" id="PF01145">
    <property type="entry name" value="Band_7"/>
    <property type="match status" value="1"/>
</dbReference>
<evidence type="ECO:0000259" key="1">
    <source>
        <dbReference type="SMART" id="SM00244"/>
    </source>
</evidence>
<organism evidence="2 3">
    <name type="scientific">Nocardioides baekrokdamisoli</name>
    <dbReference type="NCBI Taxonomy" id="1804624"/>
    <lineage>
        <taxon>Bacteria</taxon>
        <taxon>Bacillati</taxon>
        <taxon>Actinomycetota</taxon>
        <taxon>Actinomycetes</taxon>
        <taxon>Propionibacteriales</taxon>
        <taxon>Nocardioidaceae</taxon>
        <taxon>Nocardioides</taxon>
    </lineage>
</organism>
<dbReference type="PANTHER" id="PTHR43327">
    <property type="entry name" value="STOMATIN-LIKE PROTEIN 2, MITOCHONDRIAL"/>
    <property type="match status" value="1"/>
</dbReference>
<dbReference type="Proteomes" id="UP000271573">
    <property type="component" value="Chromosome"/>
</dbReference>
<keyword evidence="2" id="KW-0645">Protease</keyword>
<dbReference type="InterPro" id="IPR001107">
    <property type="entry name" value="Band_7"/>
</dbReference>
<accession>A0A3G9IC38</accession>
<protein>
    <submittedName>
        <fullName evidence="2">Protease</fullName>
    </submittedName>
</protein>
<dbReference type="EMBL" id="AP019307">
    <property type="protein sequence ID" value="BBH15912.1"/>
    <property type="molecule type" value="Genomic_DNA"/>
</dbReference>
<dbReference type="GO" id="GO:0006508">
    <property type="term" value="P:proteolysis"/>
    <property type="evidence" value="ECO:0007669"/>
    <property type="project" value="UniProtKB-KW"/>
</dbReference>